<sequence length="77" mass="8955">ADTTLRFLQKGRKSLLIHCYLTESIVHFRERRYRTLILQAASHQSPFRSISRTISLGFHRASKILFHHHLTNLSALG</sequence>
<reference evidence="2" key="1">
    <citation type="submission" date="2022-10" db="EMBL/GenBank/DDBJ databases">
        <title>Genome assembly of Pristionchus species.</title>
        <authorList>
            <person name="Yoshida K."/>
            <person name="Sommer R.J."/>
        </authorList>
    </citation>
    <scope>NUCLEOTIDE SEQUENCE [LARGE SCALE GENOMIC DNA]</scope>
    <source>
        <strain evidence="2">RS5460</strain>
    </source>
</reference>
<dbReference type="AlphaFoldDB" id="A0AAN5CEK8"/>
<protein>
    <submittedName>
        <fullName evidence="1">Uncharacterized protein</fullName>
    </submittedName>
</protein>
<gene>
    <name evidence="1" type="ORF">PMAYCL1PPCAC_09096</name>
</gene>
<dbReference type="Proteomes" id="UP001328107">
    <property type="component" value="Unassembled WGS sequence"/>
</dbReference>
<accession>A0AAN5CEK8</accession>
<evidence type="ECO:0000313" key="1">
    <source>
        <dbReference type="EMBL" id="GMR38901.1"/>
    </source>
</evidence>
<name>A0AAN5CEK8_9BILA</name>
<dbReference type="EMBL" id="BTRK01000002">
    <property type="protein sequence ID" value="GMR38901.1"/>
    <property type="molecule type" value="Genomic_DNA"/>
</dbReference>
<feature type="non-terminal residue" evidence="1">
    <location>
        <position position="1"/>
    </location>
</feature>
<keyword evidence="2" id="KW-1185">Reference proteome</keyword>
<comment type="caution">
    <text evidence="1">The sequence shown here is derived from an EMBL/GenBank/DDBJ whole genome shotgun (WGS) entry which is preliminary data.</text>
</comment>
<proteinExistence type="predicted"/>
<evidence type="ECO:0000313" key="2">
    <source>
        <dbReference type="Proteomes" id="UP001328107"/>
    </source>
</evidence>
<organism evidence="1 2">
    <name type="scientific">Pristionchus mayeri</name>
    <dbReference type="NCBI Taxonomy" id="1317129"/>
    <lineage>
        <taxon>Eukaryota</taxon>
        <taxon>Metazoa</taxon>
        <taxon>Ecdysozoa</taxon>
        <taxon>Nematoda</taxon>
        <taxon>Chromadorea</taxon>
        <taxon>Rhabditida</taxon>
        <taxon>Rhabditina</taxon>
        <taxon>Diplogasteromorpha</taxon>
        <taxon>Diplogasteroidea</taxon>
        <taxon>Neodiplogasteridae</taxon>
        <taxon>Pristionchus</taxon>
    </lineage>
</organism>